<dbReference type="InterPro" id="IPR044752">
    <property type="entry name" value="PIN-like_EXO1"/>
</dbReference>
<dbReference type="InterPro" id="IPR029060">
    <property type="entry name" value="PIN-like_dom_sf"/>
</dbReference>
<feature type="compositionally biased region" description="Polar residues" evidence="14">
    <location>
        <begin position="378"/>
        <end position="405"/>
    </location>
</feature>
<evidence type="ECO:0000256" key="1">
    <source>
        <dbReference type="ARBA" id="ARBA00001946"/>
    </source>
</evidence>
<evidence type="ECO:0000313" key="17">
    <source>
        <dbReference type="EMBL" id="QIX00588.1"/>
    </source>
</evidence>
<evidence type="ECO:0000256" key="8">
    <source>
        <dbReference type="ARBA" id="ARBA00022839"/>
    </source>
</evidence>
<dbReference type="Gene3D" id="3.40.50.1010">
    <property type="entry name" value="5'-nuclease"/>
    <property type="match status" value="1"/>
</dbReference>
<dbReference type="SMART" id="SM00279">
    <property type="entry name" value="HhH2"/>
    <property type="match status" value="1"/>
</dbReference>
<feature type="domain" description="XPG-I" evidence="15">
    <location>
        <begin position="138"/>
        <end position="208"/>
    </location>
</feature>
<dbReference type="GO" id="GO:0005634">
    <property type="term" value="C:nucleus"/>
    <property type="evidence" value="ECO:0007669"/>
    <property type="project" value="UniProtKB-SubCell"/>
</dbReference>
<dbReference type="SUPFAM" id="SSF88723">
    <property type="entry name" value="PIN domain-like"/>
    <property type="match status" value="1"/>
</dbReference>
<feature type="region of interest" description="Disordered" evidence="14">
    <location>
        <begin position="609"/>
        <end position="656"/>
    </location>
</feature>
<evidence type="ECO:0000256" key="10">
    <source>
        <dbReference type="ARBA" id="ARBA00022881"/>
    </source>
</evidence>
<keyword evidence="11" id="KW-0238">DNA-binding</keyword>
<gene>
    <name evidence="17" type="ORF">AMS68_006105</name>
</gene>
<evidence type="ECO:0000256" key="13">
    <source>
        <dbReference type="ARBA" id="ARBA00023242"/>
    </source>
</evidence>
<feature type="compositionally biased region" description="Basic and acidic residues" evidence="14">
    <location>
        <begin position="357"/>
        <end position="368"/>
    </location>
</feature>
<evidence type="ECO:0000256" key="4">
    <source>
        <dbReference type="ARBA" id="ARBA00022722"/>
    </source>
</evidence>
<keyword evidence="10" id="KW-0267">Excision nuclease</keyword>
<dbReference type="OrthoDB" id="26491at2759"/>
<name>A0A6H0Y166_9PEZI</name>
<dbReference type="InterPro" id="IPR008918">
    <property type="entry name" value="HhH2"/>
</dbReference>
<feature type="region of interest" description="Disordered" evidence="14">
    <location>
        <begin position="324"/>
        <end position="411"/>
    </location>
</feature>
<proteinExistence type="inferred from homology"/>
<evidence type="ECO:0000259" key="16">
    <source>
        <dbReference type="SMART" id="SM00485"/>
    </source>
</evidence>
<dbReference type="SUPFAM" id="SSF47807">
    <property type="entry name" value="5' to 3' exonuclease, C-terminal subdomain"/>
    <property type="match status" value="1"/>
</dbReference>
<keyword evidence="9" id="KW-0460">Magnesium</keyword>
<keyword evidence="7" id="KW-0378">Hydrolase</keyword>
<dbReference type="PROSITE" id="PS00841">
    <property type="entry name" value="XPG_1"/>
    <property type="match status" value="1"/>
</dbReference>
<dbReference type="InterPro" id="IPR019974">
    <property type="entry name" value="XPG_CS"/>
</dbReference>
<keyword evidence="5" id="KW-0479">Metal-binding</keyword>
<keyword evidence="13" id="KW-0539">Nucleus</keyword>
<dbReference type="InterPro" id="IPR006084">
    <property type="entry name" value="XPG/Rad2"/>
</dbReference>
<evidence type="ECO:0000259" key="15">
    <source>
        <dbReference type="SMART" id="SM00484"/>
    </source>
</evidence>
<dbReference type="GO" id="GO:0017108">
    <property type="term" value="F:5'-flap endonuclease activity"/>
    <property type="evidence" value="ECO:0007669"/>
    <property type="project" value="TreeGrafter"/>
</dbReference>
<evidence type="ECO:0000256" key="2">
    <source>
        <dbReference type="ARBA" id="ARBA00004123"/>
    </source>
</evidence>
<evidence type="ECO:0000256" key="3">
    <source>
        <dbReference type="ARBA" id="ARBA00010563"/>
    </source>
</evidence>
<evidence type="ECO:0000256" key="9">
    <source>
        <dbReference type="ARBA" id="ARBA00022842"/>
    </source>
</evidence>
<dbReference type="Proteomes" id="UP000503462">
    <property type="component" value="Chromosome 4"/>
</dbReference>
<dbReference type="EMBL" id="CP051142">
    <property type="protein sequence ID" value="QIX00588.1"/>
    <property type="molecule type" value="Genomic_DNA"/>
</dbReference>
<evidence type="ECO:0000256" key="14">
    <source>
        <dbReference type="SAM" id="MobiDB-lite"/>
    </source>
</evidence>
<dbReference type="FunFam" id="1.10.150.20:FF:000011">
    <property type="entry name" value="exonuclease 1"/>
    <property type="match status" value="1"/>
</dbReference>
<protein>
    <submittedName>
        <fullName evidence="17">Uncharacterized protein</fullName>
    </submittedName>
</protein>
<keyword evidence="18" id="KW-1185">Reference proteome</keyword>
<dbReference type="GO" id="GO:0046872">
    <property type="term" value="F:metal ion binding"/>
    <property type="evidence" value="ECO:0007669"/>
    <property type="project" value="UniProtKB-KW"/>
</dbReference>
<reference evidence="17 18" key="1">
    <citation type="journal article" date="2016" name="Sci. Rep.">
        <title>Peltaster fructicola genome reveals evolution from an invasive phytopathogen to an ectophytic parasite.</title>
        <authorList>
            <person name="Xu C."/>
            <person name="Chen H."/>
            <person name="Gleason M.L."/>
            <person name="Xu J.R."/>
            <person name="Liu H."/>
            <person name="Zhang R."/>
            <person name="Sun G."/>
        </authorList>
    </citation>
    <scope>NUCLEOTIDE SEQUENCE [LARGE SCALE GENOMIC DNA]</scope>
    <source>
        <strain evidence="17 18">LNHT1506</strain>
    </source>
</reference>
<evidence type="ECO:0000313" key="18">
    <source>
        <dbReference type="Proteomes" id="UP000503462"/>
    </source>
</evidence>
<dbReference type="InterPro" id="IPR037315">
    <property type="entry name" value="EXO1_H3TH"/>
</dbReference>
<dbReference type="InterPro" id="IPR006086">
    <property type="entry name" value="XPG-I_dom"/>
</dbReference>
<dbReference type="FunFam" id="3.40.50.1010:FF:000002">
    <property type="entry name" value="Exonuclease 1, putative"/>
    <property type="match status" value="1"/>
</dbReference>
<sequence>MGIKGLLPLLEGIQKHTHLRTFAGQTLGVDAYGWLHRGTFACATELAQGRPTRAYVNFAMNRVRMLIHFGVTPYIVFDGDYLPSKAHTEQDRAQRRRESRRHGLSLLQAGKTQQAFQELQKSIDVTPLMARELIEELKAAGISYVVAPYEADSQLAYLEKQGLISGIISEDSDLLVFGAARLITKLDQYGGCVMIRRQDFTLCREISLINWSDKEFRMMAMLSGCDYLAGIDGLGLKTAYRLVRKYKTIEQIVRNLQFDGKKKVPQGFLEAFHQADRTFLHQWVYCPNARCLINLTAVPQGLSLDEMPYIGKCVEPELAQGVATGDLDPNSKKPIVLPPSNLLPRRRSAPVPATPDLKSKKPITDWFKRTPLAELDPNSFTPSPSQQRLLGSQQNRSWSTSQIRNGSRPADNVRRASLQVQTPVSISTSRLTHKKAHLSPRRKRLCADVLADLQGENAADATVSHYFAKSAATKKSKEEFELFSDDSIAEALQSSATALEASIALSQEAAVTTSPKKRKRLEVFQDGSVGALEVGSENAVRTRNANESHESASQPTQTTSYVDSQTNNSVCAFEQLATPWTYQKSTAGLAESCIPGSPILSSRLPGGAVLQEEDDSHETEFSQPEQEDLPFEMGKGSEDILIPQSPSSNEDDGRLRPKLDLGRFVFAAP</sequence>
<dbReference type="CDD" id="cd09908">
    <property type="entry name" value="H3TH_EXO1"/>
    <property type="match status" value="1"/>
</dbReference>
<dbReference type="AlphaFoldDB" id="A0A6H0Y166"/>
<dbReference type="Gene3D" id="1.10.150.20">
    <property type="entry name" value="5' to 3' exonuclease, C-terminal subdomain"/>
    <property type="match status" value="1"/>
</dbReference>
<dbReference type="GO" id="GO:0003677">
    <property type="term" value="F:DNA binding"/>
    <property type="evidence" value="ECO:0007669"/>
    <property type="project" value="UniProtKB-KW"/>
</dbReference>
<dbReference type="PANTHER" id="PTHR11081:SF65">
    <property type="entry name" value="DNA DAMAGE-INDUCIBLE PROTEIN DIN7-RELATED"/>
    <property type="match status" value="1"/>
</dbReference>
<dbReference type="PRINTS" id="PR00853">
    <property type="entry name" value="XPGRADSUPER"/>
</dbReference>
<evidence type="ECO:0000256" key="5">
    <source>
        <dbReference type="ARBA" id="ARBA00022723"/>
    </source>
</evidence>
<evidence type="ECO:0000256" key="11">
    <source>
        <dbReference type="ARBA" id="ARBA00023125"/>
    </source>
</evidence>
<dbReference type="GO" id="GO:0006281">
    <property type="term" value="P:DNA repair"/>
    <property type="evidence" value="ECO:0007669"/>
    <property type="project" value="UniProtKB-KW"/>
</dbReference>
<feature type="domain" description="XPG N-terminal" evidence="16">
    <location>
        <begin position="1"/>
        <end position="99"/>
    </location>
</feature>
<keyword evidence="8" id="KW-0269">Exonuclease</keyword>
<dbReference type="GO" id="GO:0035312">
    <property type="term" value="F:5'-3' DNA exonuclease activity"/>
    <property type="evidence" value="ECO:0007669"/>
    <property type="project" value="InterPro"/>
</dbReference>
<feature type="compositionally biased region" description="Polar residues" evidence="14">
    <location>
        <begin position="551"/>
        <end position="562"/>
    </location>
</feature>
<dbReference type="SMART" id="SM00485">
    <property type="entry name" value="XPGN"/>
    <property type="match status" value="1"/>
</dbReference>
<dbReference type="SMART" id="SM00484">
    <property type="entry name" value="XPGI"/>
    <property type="match status" value="1"/>
</dbReference>
<comment type="similarity">
    <text evidence="3">Belongs to the XPG/RAD2 endonuclease family. EXO1 subfamily.</text>
</comment>
<dbReference type="CDD" id="cd09857">
    <property type="entry name" value="PIN_EXO1"/>
    <property type="match status" value="1"/>
</dbReference>
<evidence type="ECO:0000256" key="7">
    <source>
        <dbReference type="ARBA" id="ARBA00022801"/>
    </source>
</evidence>
<evidence type="ECO:0000256" key="12">
    <source>
        <dbReference type="ARBA" id="ARBA00023204"/>
    </source>
</evidence>
<accession>A0A6H0Y166</accession>
<keyword evidence="12" id="KW-0234">DNA repair</keyword>
<keyword evidence="4" id="KW-0540">Nuclease</keyword>
<feature type="region of interest" description="Disordered" evidence="14">
    <location>
        <begin position="536"/>
        <end position="562"/>
    </location>
</feature>
<dbReference type="Pfam" id="PF00752">
    <property type="entry name" value="XPG_N"/>
    <property type="match status" value="1"/>
</dbReference>
<dbReference type="InterPro" id="IPR036279">
    <property type="entry name" value="5-3_exonuclease_C_sf"/>
</dbReference>
<keyword evidence="6" id="KW-0227">DNA damage</keyword>
<dbReference type="Pfam" id="PF00867">
    <property type="entry name" value="XPG_I"/>
    <property type="match status" value="1"/>
</dbReference>
<comment type="cofactor">
    <cofactor evidence="1">
        <name>Mg(2+)</name>
        <dbReference type="ChEBI" id="CHEBI:18420"/>
    </cofactor>
</comment>
<evidence type="ECO:0000256" key="6">
    <source>
        <dbReference type="ARBA" id="ARBA00022763"/>
    </source>
</evidence>
<comment type="subcellular location">
    <subcellularLocation>
        <location evidence="2">Nucleus</location>
    </subcellularLocation>
</comment>
<dbReference type="InterPro" id="IPR006085">
    <property type="entry name" value="XPG_DNA_repair_N"/>
</dbReference>
<organism evidence="17 18">
    <name type="scientific">Peltaster fructicola</name>
    <dbReference type="NCBI Taxonomy" id="286661"/>
    <lineage>
        <taxon>Eukaryota</taxon>
        <taxon>Fungi</taxon>
        <taxon>Dikarya</taxon>
        <taxon>Ascomycota</taxon>
        <taxon>Pezizomycotina</taxon>
        <taxon>Dothideomycetes</taxon>
        <taxon>Dothideomycetes incertae sedis</taxon>
        <taxon>Peltaster</taxon>
    </lineage>
</organism>
<dbReference type="PANTHER" id="PTHR11081">
    <property type="entry name" value="FLAP ENDONUCLEASE FAMILY MEMBER"/>
    <property type="match status" value="1"/>
</dbReference>